<dbReference type="InterPro" id="IPR039556">
    <property type="entry name" value="ICL/PEPM"/>
</dbReference>
<dbReference type="InterPro" id="IPR040442">
    <property type="entry name" value="Pyrv_kinase-like_dom_sf"/>
</dbReference>
<sequence>MTLQTKAQTFQSLHVPGDPLVLYNIWDAGSAVAVARAGAKAIATGSWSVAAAQGYADGEEMPLDDALAVVARILARTDLPVTMDFEGGYASGPTAVSVNIRRLLALGVVGLNFEDQVVSGPGLYSIEDQVARLRAVRLTADELERQVFINARTDLFLKAGPEVDHASLVEEAIARAAAYAAAGADGFFVPELKDRALIRQICDAVTLPVNVMVSGDPAQVRELAQLGVARISLGPAPYIALSTTLEQNARAFL</sequence>
<keyword evidence="2" id="KW-1185">Reference proteome</keyword>
<dbReference type="OrthoDB" id="9785398at2"/>
<organism evidence="1 2">
    <name type="scientific">Paracoccus lutimaris</name>
    <dbReference type="NCBI Taxonomy" id="1490030"/>
    <lineage>
        <taxon>Bacteria</taxon>
        <taxon>Pseudomonadati</taxon>
        <taxon>Pseudomonadota</taxon>
        <taxon>Alphaproteobacteria</taxon>
        <taxon>Rhodobacterales</taxon>
        <taxon>Paracoccaceae</taxon>
        <taxon>Paracoccus</taxon>
    </lineage>
</organism>
<accession>A0A368Z6V5</accession>
<dbReference type="Proteomes" id="UP000253345">
    <property type="component" value="Unassembled WGS sequence"/>
</dbReference>
<comment type="caution">
    <text evidence="1">The sequence shown here is derived from an EMBL/GenBank/DDBJ whole genome shotgun (WGS) entry which is preliminary data.</text>
</comment>
<keyword evidence="1" id="KW-0456">Lyase</keyword>
<dbReference type="SUPFAM" id="SSF51621">
    <property type="entry name" value="Phosphoenolpyruvate/pyruvate domain"/>
    <property type="match status" value="1"/>
</dbReference>
<evidence type="ECO:0000313" key="2">
    <source>
        <dbReference type="Proteomes" id="UP000253345"/>
    </source>
</evidence>
<dbReference type="CDD" id="cd00377">
    <property type="entry name" value="ICL_PEPM"/>
    <property type="match status" value="1"/>
</dbReference>
<dbReference type="EMBL" id="QPJL01000002">
    <property type="protein sequence ID" value="RCW88195.1"/>
    <property type="molecule type" value="Genomic_DNA"/>
</dbReference>
<dbReference type="InterPro" id="IPR015813">
    <property type="entry name" value="Pyrv/PenolPyrv_kinase-like_dom"/>
</dbReference>
<reference evidence="1 2" key="1">
    <citation type="submission" date="2018-07" db="EMBL/GenBank/DDBJ databases">
        <title>Genomic Encyclopedia of Type Strains, Phase III (KMG-III): the genomes of soil and plant-associated and newly described type strains.</title>
        <authorList>
            <person name="Whitman W."/>
        </authorList>
    </citation>
    <scope>NUCLEOTIDE SEQUENCE [LARGE SCALE GENOMIC DNA]</scope>
    <source>
        <strain evidence="1 2">CECT 8525</strain>
    </source>
</reference>
<dbReference type="RefSeq" id="WP_114347930.1">
    <property type="nucleotide sequence ID" value="NZ_QPJL01000002.1"/>
</dbReference>
<protein>
    <submittedName>
        <fullName evidence="1">2-methylisocitrate lyase-like PEP mutase family enzyme</fullName>
    </submittedName>
</protein>
<gene>
    <name evidence="1" type="ORF">DFP89_102125</name>
</gene>
<proteinExistence type="predicted"/>
<evidence type="ECO:0000313" key="1">
    <source>
        <dbReference type="EMBL" id="RCW88195.1"/>
    </source>
</evidence>
<dbReference type="Pfam" id="PF13714">
    <property type="entry name" value="PEP_mutase"/>
    <property type="match status" value="1"/>
</dbReference>
<dbReference type="PANTHER" id="PTHR42905">
    <property type="entry name" value="PHOSPHOENOLPYRUVATE CARBOXYLASE"/>
    <property type="match status" value="1"/>
</dbReference>
<name>A0A368Z6V5_9RHOB</name>
<dbReference type="GO" id="GO:0016829">
    <property type="term" value="F:lyase activity"/>
    <property type="evidence" value="ECO:0007669"/>
    <property type="project" value="UniProtKB-KW"/>
</dbReference>
<dbReference type="AlphaFoldDB" id="A0A368Z6V5"/>
<dbReference type="Gene3D" id="3.20.20.60">
    <property type="entry name" value="Phosphoenolpyruvate-binding domains"/>
    <property type="match status" value="1"/>
</dbReference>
<dbReference type="PANTHER" id="PTHR42905:SF16">
    <property type="entry name" value="CARBOXYPHOSPHONOENOLPYRUVATE PHOSPHONOMUTASE-LIKE PROTEIN (AFU_ORTHOLOGUE AFUA_5G07230)"/>
    <property type="match status" value="1"/>
</dbReference>